<evidence type="ECO:0000313" key="1">
    <source>
        <dbReference type="EMBL" id="GMN73506.1"/>
    </source>
</evidence>
<gene>
    <name evidence="1" type="ORF">TIFTF001_055350</name>
</gene>
<protein>
    <submittedName>
        <fullName evidence="1">Uncharacterized protein</fullName>
    </submittedName>
</protein>
<dbReference type="EMBL" id="BTGU01017104">
    <property type="protein sequence ID" value="GMN73506.1"/>
    <property type="molecule type" value="Genomic_DNA"/>
</dbReference>
<dbReference type="AlphaFoldDB" id="A0AA88JI94"/>
<name>A0AA88JI94_FICCA</name>
<reference evidence="1" key="1">
    <citation type="submission" date="2023-07" db="EMBL/GenBank/DDBJ databases">
        <title>draft genome sequence of fig (Ficus carica).</title>
        <authorList>
            <person name="Takahashi T."/>
            <person name="Nishimura K."/>
        </authorList>
    </citation>
    <scope>NUCLEOTIDE SEQUENCE</scope>
</reference>
<accession>A0AA88JI94</accession>
<dbReference type="Proteomes" id="UP001187192">
    <property type="component" value="Unassembled WGS sequence"/>
</dbReference>
<organism evidence="1 2">
    <name type="scientific">Ficus carica</name>
    <name type="common">Common fig</name>
    <dbReference type="NCBI Taxonomy" id="3494"/>
    <lineage>
        <taxon>Eukaryota</taxon>
        <taxon>Viridiplantae</taxon>
        <taxon>Streptophyta</taxon>
        <taxon>Embryophyta</taxon>
        <taxon>Tracheophyta</taxon>
        <taxon>Spermatophyta</taxon>
        <taxon>Magnoliopsida</taxon>
        <taxon>eudicotyledons</taxon>
        <taxon>Gunneridae</taxon>
        <taxon>Pentapetalae</taxon>
        <taxon>rosids</taxon>
        <taxon>fabids</taxon>
        <taxon>Rosales</taxon>
        <taxon>Moraceae</taxon>
        <taxon>Ficeae</taxon>
        <taxon>Ficus</taxon>
    </lineage>
</organism>
<proteinExistence type="predicted"/>
<comment type="caution">
    <text evidence="1">The sequence shown here is derived from an EMBL/GenBank/DDBJ whole genome shotgun (WGS) entry which is preliminary data.</text>
</comment>
<feature type="non-terminal residue" evidence="1">
    <location>
        <position position="1"/>
    </location>
</feature>
<evidence type="ECO:0000313" key="2">
    <source>
        <dbReference type="Proteomes" id="UP001187192"/>
    </source>
</evidence>
<sequence>MYNWGIFAGFPGFLDRSKSKGIPLFQQYTNDEIQALDLIRDHLLRDTLPMEQPGRLKQDLNHTCVDGQLDHVNSGSSSVGQFENSIPFQAPQPFNVLQTDLKRKMPLLQESCSQDTKSPDLTPSIEPAELCDSIEVRNATREKTINLPGTSLKNAAKSSA</sequence>
<keyword evidence="2" id="KW-1185">Reference proteome</keyword>